<proteinExistence type="predicted"/>
<sequence length="132" mass="13882">MRLSLPYALLLAAAITLVLGYSGLVTFLGAHPWWAQSASWIGAIAGVAVGLVVWWLRVSRKLALGLVIVTLIAGGLAAYFGKAEFTASYAENGLAGRFWYDGWLVGLAAFTSLVAIGTGRQRAPDNTAARTG</sequence>
<keyword evidence="1" id="KW-1133">Transmembrane helix</keyword>
<dbReference type="RefSeq" id="WP_282219190.1">
    <property type="nucleotide sequence ID" value="NZ_CP118246.1"/>
</dbReference>
<dbReference type="Proteomes" id="UP001220530">
    <property type="component" value="Chromosome"/>
</dbReference>
<protein>
    <submittedName>
        <fullName evidence="2">Uncharacterized protein</fullName>
    </submittedName>
</protein>
<name>A0ABY7YNQ9_9HYPH</name>
<organism evidence="2 3">
    <name type="scientific">Devosia algicola</name>
    <dbReference type="NCBI Taxonomy" id="3026418"/>
    <lineage>
        <taxon>Bacteria</taxon>
        <taxon>Pseudomonadati</taxon>
        <taxon>Pseudomonadota</taxon>
        <taxon>Alphaproteobacteria</taxon>
        <taxon>Hyphomicrobiales</taxon>
        <taxon>Devosiaceae</taxon>
        <taxon>Devosia</taxon>
    </lineage>
</organism>
<feature type="transmembrane region" description="Helical" evidence="1">
    <location>
        <begin position="37"/>
        <end position="56"/>
    </location>
</feature>
<keyword evidence="1" id="KW-0812">Transmembrane</keyword>
<keyword evidence="1" id="KW-0472">Membrane</keyword>
<accession>A0ABY7YNQ9</accession>
<keyword evidence="3" id="KW-1185">Reference proteome</keyword>
<feature type="transmembrane region" description="Helical" evidence="1">
    <location>
        <begin position="100"/>
        <end position="118"/>
    </location>
</feature>
<gene>
    <name evidence="2" type="ORF">PSQ19_00675</name>
</gene>
<evidence type="ECO:0000256" key="1">
    <source>
        <dbReference type="SAM" id="Phobius"/>
    </source>
</evidence>
<evidence type="ECO:0000313" key="2">
    <source>
        <dbReference type="EMBL" id="WDR02788.1"/>
    </source>
</evidence>
<dbReference type="EMBL" id="CP118246">
    <property type="protein sequence ID" value="WDR02788.1"/>
    <property type="molecule type" value="Genomic_DNA"/>
</dbReference>
<feature type="transmembrane region" description="Helical" evidence="1">
    <location>
        <begin position="63"/>
        <end position="80"/>
    </location>
</feature>
<evidence type="ECO:0000313" key="3">
    <source>
        <dbReference type="Proteomes" id="UP001220530"/>
    </source>
</evidence>
<reference evidence="2 3" key="1">
    <citation type="submission" date="2023-02" db="EMBL/GenBank/DDBJ databases">
        <title>Devosia algicola sp. nov., isolated from the phycosphere of marine algae.</title>
        <authorList>
            <person name="Kim J.M."/>
            <person name="Lee J.K."/>
            <person name="Choi B.J."/>
            <person name="Bayburt H."/>
            <person name="Jeon C.O."/>
        </authorList>
    </citation>
    <scope>NUCLEOTIDE SEQUENCE [LARGE SCALE GENOMIC DNA]</scope>
    <source>
        <strain evidence="2 3">G20-9</strain>
    </source>
</reference>